<evidence type="ECO:0000256" key="1">
    <source>
        <dbReference type="SAM" id="MobiDB-lite"/>
    </source>
</evidence>
<proteinExistence type="predicted"/>
<keyword evidence="2" id="KW-1133">Transmembrane helix</keyword>
<keyword evidence="2" id="KW-0472">Membrane</keyword>
<feature type="domain" description="DUF3592" evidence="3">
    <location>
        <begin position="53"/>
        <end position="110"/>
    </location>
</feature>
<name>A0A516RL25_STRST</name>
<feature type="region of interest" description="Disordered" evidence="1">
    <location>
        <begin position="156"/>
        <end position="179"/>
    </location>
</feature>
<evidence type="ECO:0000256" key="2">
    <source>
        <dbReference type="SAM" id="Phobius"/>
    </source>
</evidence>
<sequence length="179" mass="19305">MDAFFYLIPLIMAGMAVVMAVAIVRRSAQVRSAWRSGLTAEARCLRTYTTTSARGGDHRHVSTTLHHVYEFVTRDGRAVRFEERNGPATVIEGDVVTVYYAPERPEQATARAPRPVANTLATAVALGFLGLIVLFCLSSVTDAHAFSDGFGWGDGVSVDDDPAPDVPWEGVPEEGPDAP</sequence>
<dbReference type="AlphaFoldDB" id="A0A516RL25"/>
<feature type="transmembrane region" description="Helical" evidence="2">
    <location>
        <begin position="6"/>
        <end position="24"/>
    </location>
</feature>
<keyword evidence="2" id="KW-0812">Transmembrane</keyword>
<evidence type="ECO:0000313" key="5">
    <source>
        <dbReference type="Proteomes" id="UP000316806"/>
    </source>
</evidence>
<dbReference type="EMBL" id="CP040916">
    <property type="protein sequence ID" value="QDQ16343.1"/>
    <property type="molecule type" value="Genomic_DNA"/>
</dbReference>
<dbReference type="Proteomes" id="UP000316806">
    <property type="component" value="Chromosome"/>
</dbReference>
<reference evidence="4 5" key="1">
    <citation type="journal article" date="2019" name="J. Ind. Microbiol. Biotechnol.">
        <title>The complete genomic sequence of Streptomyces spectabilis NRRL-2792 and identification of secondary metabolite biosynthetic gene clusters.</title>
        <authorList>
            <person name="Sinha A."/>
            <person name="Phillips-Salemka S."/>
            <person name="Niraula T.A."/>
            <person name="Short K.A."/>
            <person name="Niraula N.P."/>
        </authorList>
    </citation>
    <scope>NUCLEOTIDE SEQUENCE [LARGE SCALE GENOMIC DNA]</scope>
    <source>
        <strain evidence="4 5">NRRL 2792</strain>
    </source>
</reference>
<dbReference type="Pfam" id="PF12158">
    <property type="entry name" value="DUF3592"/>
    <property type="match status" value="1"/>
</dbReference>
<accession>A0A516RL25</accession>
<evidence type="ECO:0000313" key="4">
    <source>
        <dbReference type="EMBL" id="QDQ16343.1"/>
    </source>
</evidence>
<organism evidence="4 5">
    <name type="scientific">Streptomyces spectabilis</name>
    <dbReference type="NCBI Taxonomy" id="68270"/>
    <lineage>
        <taxon>Bacteria</taxon>
        <taxon>Bacillati</taxon>
        <taxon>Actinomycetota</taxon>
        <taxon>Actinomycetes</taxon>
        <taxon>Kitasatosporales</taxon>
        <taxon>Streptomycetaceae</taxon>
        <taxon>Streptomyces</taxon>
    </lineage>
</organism>
<gene>
    <name evidence="4" type="ORF">FH965_15050</name>
</gene>
<feature type="transmembrane region" description="Helical" evidence="2">
    <location>
        <begin position="120"/>
        <end position="140"/>
    </location>
</feature>
<dbReference type="InterPro" id="IPR021994">
    <property type="entry name" value="DUF3592"/>
</dbReference>
<protein>
    <submittedName>
        <fullName evidence="4">DUF3592 domain-containing protein</fullName>
    </submittedName>
</protein>
<evidence type="ECO:0000259" key="3">
    <source>
        <dbReference type="Pfam" id="PF12158"/>
    </source>
</evidence>